<dbReference type="InterPro" id="IPR028203">
    <property type="entry name" value="PSII_CF48-like_dom"/>
</dbReference>
<dbReference type="GO" id="GO:0015979">
    <property type="term" value="P:photosynthesis"/>
    <property type="evidence" value="ECO:0007669"/>
    <property type="project" value="UniProtKB-KW"/>
</dbReference>
<sequence>MLVSTDRGASWKQSSVPVSTDLVAISFPTEQQGWAVGHGGVILHSADGGQTWQRQLDGRQIAAMSLAYYENRMPTTDPALSRAFDEAKRYAEEGATQPLLDVWFESAEVGYAIGTFNTMLKTVDGGQTWIPWSEHVDNPRSLHLHAMRQFGGDVYVAGEQGLLLKLDRRQERFVHLDSGYEGSFFGLAGNDQFVVAYGLRGSAYRSTDHGLTWTRLTTNVGASITAGTVLADGRLVLGTANGSLLISRDGGNTFEQAANAANLPVFSMAAQGTQVAVVGPAGVHLESLK</sequence>
<dbReference type="Gene3D" id="2.130.10.10">
    <property type="entry name" value="YVTN repeat-like/Quinoprotein amine dehydrogenase"/>
    <property type="match status" value="2"/>
</dbReference>
<evidence type="ECO:0000259" key="3">
    <source>
        <dbReference type="Pfam" id="PF14870"/>
    </source>
</evidence>
<dbReference type="SUPFAM" id="SSF110296">
    <property type="entry name" value="Oligoxyloglucan reducing end-specific cellobiohydrolase"/>
    <property type="match status" value="1"/>
</dbReference>
<reference evidence="4 5" key="1">
    <citation type="journal article" date="2012" name="J. Bacteriol.">
        <title>Genome sequence of the pathogenic Herbaspirillum seropedicae strain Os34, isolated from rice roots.</title>
        <authorList>
            <person name="Ye W."/>
            <person name="Ye S."/>
            <person name="Liu J."/>
            <person name="Chang S."/>
            <person name="Chen M."/>
            <person name="Zhu B."/>
            <person name="Guo L."/>
            <person name="An Q."/>
        </authorList>
    </citation>
    <scope>NUCLEOTIDE SEQUENCE [LARGE SCALE GENOMIC DNA]</scope>
    <source>
        <strain evidence="4 5">Os34</strain>
    </source>
</reference>
<gene>
    <name evidence="4" type="ORF">C798_15195</name>
</gene>
<evidence type="ECO:0000313" key="4">
    <source>
        <dbReference type="EMBL" id="QJQ01535.1"/>
    </source>
</evidence>
<organism evidence="4 5">
    <name type="scientific">Herbaspirillum rubrisubalbicans Os34</name>
    <dbReference type="NCBI Taxonomy" id="1235827"/>
    <lineage>
        <taxon>Bacteria</taxon>
        <taxon>Pseudomonadati</taxon>
        <taxon>Pseudomonadota</taxon>
        <taxon>Betaproteobacteria</taxon>
        <taxon>Burkholderiales</taxon>
        <taxon>Oxalobacteraceae</taxon>
        <taxon>Herbaspirillum</taxon>
    </lineage>
</organism>
<proteinExistence type="predicted"/>
<keyword evidence="1" id="KW-0602">Photosynthesis</keyword>
<dbReference type="PANTHER" id="PTHR47199">
    <property type="entry name" value="PHOTOSYSTEM II STABILITY/ASSEMBLY FACTOR HCF136, CHLOROPLASTIC"/>
    <property type="match status" value="1"/>
</dbReference>
<dbReference type="PANTHER" id="PTHR47199:SF2">
    <property type="entry name" value="PHOTOSYSTEM II STABILITY_ASSEMBLY FACTOR HCF136, CHLOROPLASTIC"/>
    <property type="match status" value="1"/>
</dbReference>
<dbReference type="Pfam" id="PF14870">
    <property type="entry name" value="PSII_BNR"/>
    <property type="match status" value="2"/>
</dbReference>
<dbReference type="EMBL" id="CP008956">
    <property type="protein sequence ID" value="QJQ01535.1"/>
    <property type="molecule type" value="Genomic_DNA"/>
</dbReference>
<dbReference type="AlphaFoldDB" id="A0A6M3ZSC5"/>
<dbReference type="GO" id="GO:0009523">
    <property type="term" value="C:photosystem II"/>
    <property type="evidence" value="ECO:0007669"/>
    <property type="project" value="UniProtKB-KW"/>
</dbReference>
<evidence type="ECO:0000256" key="1">
    <source>
        <dbReference type="ARBA" id="ARBA00022531"/>
    </source>
</evidence>
<dbReference type="GO" id="GO:0016787">
    <property type="term" value="F:hydrolase activity"/>
    <property type="evidence" value="ECO:0007669"/>
    <property type="project" value="UniProtKB-KW"/>
</dbReference>
<protein>
    <submittedName>
        <fullName evidence="4">Glycosyl hydrolase</fullName>
    </submittedName>
</protein>
<keyword evidence="4" id="KW-0378">Hydrolase</keyword>
<evidence type="ECO:0000313" key="5">
    <source>
        <dbReference type="Proteomes" id="UP000501648"/>
    </source>
</evidence>
<feature type="domain" description="Photosynthesis system II assembly factor Ycf48/Hcf136-like" evidence="3">
    <location>
        <begin position="97"/>
        <end position="221"/>
    </location>
</feature>
<accession>A0A6M3ZSC5</accession>
<evidence type="ECO:0000256" key="2">
    <source>
        <dbReference type="ARBA" id="ARBA00023276"/>
    </source>
</evidence>
<keyword evidence="2" id="KW-0604">Photosystem II</keyword>
<dbReference type="CDD" id="cd15482">
    <property type="entry name" value="Sialidase_non-viral"/>
    <property type="match status" value="1"/>
</dbReference>
<name>A0A6M3ZSC5_9BURK</name>
<dbReference type="InterPro" id="IPR015943">
    <property type="entry name" value="WD40/YVTN_repeat-like_dom_sf"/>
</dbReference>
<feature type="domain" description="Photosynthesis system II assembly factor Ycf48/Hcf136-like" evidence="3">
    <location>
        <begin position="8"/>
        <end position="57"/>
    </location>
</feature>
<dbReference type="Proteomes" id="UP000501648">
    <property type="component" value="Chromosome"/>
</dbReference>